<name>V2QB41_9BACT</name>
<accession>V2QB41</accession>
<evidence type="ECO:0000313" key="1">
    <source>
        <dbReference type="EMBL" id="USF23422.1"/>
    </source>
</evidence>
<dbReference type="SUPFAM" id="SSF101738">
    <property type="entry name" value="SspB-like"/>
    <property type="match status" value="1"/>
</dbReference>
<dbReference type="AlphaFoldDB" id="V2QB41"/>
<reference evidence="1" key="1">
    <citation type="journal article" date="2014" name="Genome Announc.">
        <title>Draft genome sequences of the altered schaedler flora, a defined bacterial community from gnotobiotic mice.</title>
        <authorList>
            <person name="Wannemuehler M.J."/>
            <person name="Overstreet A.M."/>
            <person name="Ward D.V."/>
            <person name="Phillips G.J."/>
        </authorList>
    </citation>
    <scope>NUCLEOTIDE SEQUENCE</scope>
    <source>
        <strain evidence="1">ASF457</strain>
    </source>
</reference>
<dbReference type="EMBL" id="CP097562">
    <property type="protein sequence ID" value="USF23422.1"/>
    <property type="molecule type" value="Genomic_DNA"/>
</dbReference>
<organism evidence="1 2">
    <name type="scientific">Mucispirillum schaedleri ASF457</name>
    <dbReference type="NCBI Taxonomy" id="1379858"/>
    <lineage>
        <taxon>Bacteria</taxon>
        <taxon>Pseudomonadati</taxon>
        <taxon>Deferribacterota</taxon>
        <taxon>Deferribacteres</taxon>
        <taxon>Deferribacterales</taxon>
        <taxon>Mucispirillaceae</taxon>
        <taxon>Mucispirillum</taxon>
    </lineage>
</organism>
<dbReference type="RefSeq" id="WP_023276489.1">
    <property type="nucleotide sequence ID" value="NZ_CP097562.1"/>
</dbReference>
<reference evidence="1" key="3">
    <citation type="submission" date="2022-06" db="EMBL/GenBank/DDBJ databases">
        <title>Resources to Facilitate Use of the Altered Schaedler Flora (ASF) Mouse Model to Study Microbiome Function.</title>
        <authorList>
            <person name="Proctor A."/>
            <person name="Parvinroo S."/>
            <person name="Richie T."/>
            <person name="Jia X."/>
            <person name="Lee S.T.M."/>
            <person name="Karp P.D."/>
            <person name="Paley S."/>
            <person name="Kostic A.D."/>
            <person name="Pierre J.F."/>
            <person name="Wannemuehler M.J."/>
            <person name="Phillips G.J."/>
        </authorList>
    </citation>
    <scope>NUCLEOTIDE SEQUENCE</scope>
    <source>
        <strain evidence="1">ASF457</strain>
    </source>
</reference>
<dbReference type="OrthoDB" id="9803427at2"/>
<keyword evidence="2" id="KW-1185">Reference proteome</keyword>
<dbReference type="Pfam" id="PF04386">
    <property type="entry name" value="SspB"/>
    <property type="match status" value="1"/>
</dbReference>
<dbReference type="InterPro" id="IPR007481">
    <property type="entry name" value="SspB"/>
</dbReference>
<protein>
    <submittedName>
        <fullName evidence="1">Uncharacterized protein</fullName>
    </submittedName>
</protein>
<reference evidence="1" key="2">
    <citation type="submission" date="2022-05" db="EMBL/GenBank/DDBJ databases">
        <authorList>
            <person name="Proctor A.L."/>
            <person name="Phillips G.J."/>
            <person name="Wannemuehler M.J."/>
        </authorList>
    </citation>
    <scope>NUCLEOTIDE SEQUENCE</scope>
    <source>
        <strain evidence="1">ASF457</strain>
    </source>
</reference>
<dbReference type="KEGG" id="msch:N508_000482"/>
<dbReference type="Proteomes" id="UP000017429">
    <property type="component" value="Chromosome"/>
</dbReference>
<dbReference type="InterPro" id="IPR036760">
    <property type="entry name" value="SspB-like_sf"/>
</dbReference>
<dbReference type="Gene3D" id="2.30.30.220">
    <property type="entry name" value="SspB-like"/>
    <property type="match status" value="1"/>
</dbReference>
<proteinExistence type="predicted"/>
<sequence>MNQLKKLIINAAMEKFDKIYIHALPHNKLIVGERGLINTEKNNGIVLAIGSSSCSEFKMEDDFIFAKLRFNGVWEDVFIPYEAVDAVLNDLHKPLCIFNFPYYEENNENVMRINKYTAVPDKQTEKKRAVIVKPDFTKK</sequence>
<dbReference type="eggNOG" id="COG2969">
    <property type="taxonomic scope" value="Bacteria"/>
</dbReference>
<evidence type="ECO:0000313" key="2">
    <source>
        <dbReference type="Proteomes" id="UP000017429"/>
    </source>
</evidence>
<gene>
    <name evidence="1" type="ORF">N508_000482</name>
</gene>